<feature type="compositionally biased region" description="Polar residues" evidence="1">
    <location>
        <begin position="263"/>
        <end position="304"/>
    </location>
</feature>
<sequence length="610" mass="69229">MYFGKTRSIRNQELTIDSVVSTQPELGPNIPDGGYGWLVFFATLFFQALIPSLTVSFGVFLAFSRLKVINRSDTNPRLWDDSFMYAPLFFITTWTVFDPTSRSLISSSTWPRLVATAGTCLTCAGLLFLWMGLTEYGGSVLFSLAGIACGVGASIQTSQCEILLAQYFRLKHGLLVNISQAVTALGFVIAPIVVGHTILATNLFNVILWYQAVILQGLVCNLVFKKPQYLKSKQRNAYNYVSSNPDDEEDILSKNSRELQIKRQNSTGSNVTIEKHQISTPKEPNIQEISEPSSSSKNTKTPENWESFDNEHKDEKHNYESLKEEWETFDEDEEVKQKPKTNSWVKFEDEPKLNTKNLQLELAFAEERENPGPTTSISGVPMPLFSDLPVNNNNTYSYDILEQDVYTPRPAVFMPTTIEKYSITRLEILKQPTFYKSFLTVLTTKFSIFVYYSLFPLYVYQEVAKINMRDMTTLVGCLSITSFLFTGVSHWINIDKKRRPICLWALCWVGAFGYFMVADSKSKQVLIFGAILVILSISTLQYVGMPLLGLTIRGETNKEFCLTSVMSGCAFLFFLIINASFKNCFRLMALLHFFTGAVWFSNYIYKKIKI</sequence>
<dbReference type="InterPro" id="IPR050327">
    <property type="entry name" value="Proton-linked_MCT"/>
</dbReference>
<keyword evidence="2" id="KW-0812">Transmembrane</keyword>
<dbReference type="SUPFAM" id="SSF103473">
    <property type="entry name" value="MFS general substrate transporter"/>
    <property type="match status" value="1"/>
</dbReference>
<dbReference type="EMBL" id="OV651820">
    <property type="protein sequence ID" value="CAH1114543.1"/>
    <property type="molecule type" value="Genomic_DNA"/>
</dbReference>
<dbReference type="AlphaFoldDB" id="A0A9P0DD37"/>
<dbReference type="Proteomes" id="UP001153636">
    <property type="component" value="Chromosome 8"/>
</dbReference>
<feature type="region of interest" description="Disordered" evidence="1">
    <location>
        <begin position="263"/>
        <end position="318"/>
    </location>
</feature>
<dbReference type="GO" id="GO:0008028">
    <property type="term" value="F:monocarboxylic acid transmembrane transporter activity"/>
    <property type="evidence" value="ECO:0007669"/>
    <property type="project" value="TreeGrafter"/>
</dbReference>
<reference evidence="3" key="1">
    <citation type="submission" date="2022-01" db="EMBL/GenBank/DDBJ databases">
        <authorList>
            <person name="King R."/>
        </authorList>
    </citation>
    <scope>NUCLEOTIDE SEQUENCE</scope>
</reference>
<feature type="transmembrane region" description="Helical" evidence="2">
    <location>
        <begin position="174"/>
        <end position="194"/>
    </location>
</feature>
<feature type="transmembrane region" description="Helical" evidence="2">
    <location>
        <begin position="438"/>
        <end position="459"/>
    </location>
</feature>
<name>A0A9P0DD37_9CUCU</name>
<evidence type="ECO:0000256" key="1">
    <source>
        <dbReference type="SAM" id="MobiDB-lite"/>
    </source>
</evidence>
<feature type="transmembrane region" description="Helical" evidence="2">
    <location>
        <begin position="113"/>
        <end position="130"/>
    </location>
</feature>
<evidence type="ECO:0000313" key="4">
    <source>
        <dbReference type="Proteomes" id="UP001153636"/>
    </source>
</evidence>
<feature type="transmembrane region" description="Helical" evidence="2">
    <location>
        <begin position="136"/>
        <end position="153"/>
    </location>
</feature>
<dbReference type="OrthoDB" id="8861968at2759"/>
<keyword evidence="2" id="KW-1133">Transmembrane helix</keyword>
<dbReference type="PANTHER" id="PTHR11360:SF299">
    <property type="entry name" value="GEM-1"/>
    <property type="match status" value="1"/>
</dbReference>
<keyword evidence="4" id="KW-1185">Reference proteome</keyword>
<gene>
    <name evidence="3" type="ORF">PSYICH_LOCUS14426</name>
</gene>
<feature type="transmembrane region" description="Helical" evidence="2">
    <location>
        <begin position="560"/>
        <end position="581"/>
    </location>
</feature>
<dbReference type="InterPro" id="IPR036259">
    <property type="entry name" value="MFS_trans_sf"/>
</dbReference>
<proteinExistence type="predicted"/>
<keyword evidence="2" id="KW-0472">Membrane</keyword>
<feature type="transmembrane region" description="Helical" evidence="2">
    <location>
        <begin position="524"/>
        <end position="548"/>
    </location>
</feature>
<evidence type="ECO:0000313" key="3">
    <source>
        <dbReference type="EMBL" id="CAH1114543.1"/>
    </source>
</evidence>
<evidence type="ECO:0000256" key="2">
    <source>
        <dbReference type="SAM" id="Phobius"/>
    </source>
</evidence>
<dbReference type="PANTHER" id="PTHR11360">
    <property type="entry name" value="MONOCARBOXYLATE TRANSPORTER"/>
    <property type="match status" value="1"/>
</dbReference>
<feature type="compositionally biased region" description="Basic and acidic residues" evidence="1">
    <location>
        <begin position="309"/>
        <end position="318"/>
    </location>
</feature>
<feature type="transmembrane region" description="Helical" evidence="2">
    <location>
        <begin position="37"/>
        <end position="63"/>
    </location>
</feature>
<feature type="transmembrane region" description="Helical" evidence="2">
    <location>
        <begin position="501"/>
        <end position="518"/>
    </location>
</feature>
<organism evidence="3 4">
    <name type="scientific">Psylliodes chrysocephalus</name>
    <dbReference type="NCBI Taxonomy" id="3402493"/>
    <lineage>
        <taxon>Eukaryota</taxon>
        <taxon>Metazoa</taxon>
        <taxon>Ecdysozoa</taxon>
        <taxon>Arthropoda</taxon>
        <taxon>Hexapoda</taxon>
        <taxon>Insecta</taxon>
        <taxon>Pterygota</taxon>
        <taxon>Neoptera</taxon>
        <taxon>Endopterygota</taxon>
        <taxon>Coleoptera</taxon>
        <taxon>Polyphaga</taxon>
        <taxon>Cucujiformia</taxon>
        <taxon>Chrysomeloidea</taxon>
        <taxon>Chrysomelidae</taxon>
        <taxon>Galerucinae</taxon>
        <taxon>Alticini</taxon>
        <taxon>Psylliodes</taxon>
    </lineage>
</organism>
<accession>A0A9P0DD37</accession>
<protein>
    <submittedName>
        <fullName evidence="3">Uncharacterized protein</fullName>
    </submittedName>
</protein>
<feature type="transmembrane region" description="Helical" evidence="2">
    <location>
        <begin position="587"/>
        <end position="605"/>
    </location>
</feature>
<feature type="transmembrane region" description="Helical" evidence="2">
    <location>
        <begin position="471"/>
        <end position="494"/>
    </location>
</feature>
<feature type="transmembrane region" description="Helical" evidence="2">
    <location>
        <begin position="206"/>
        <end position="224"/>
    </location>
</feature>